<keyword evidence="4 5" id="KW-0472">Membrane</keyword>
<sequence length="322" mass="33396">MTAAILWCALGLLALVGGADILVRSGSTLARRLSISPLVIGLTFVAIGTSTPELAVGINAALTGEGGLVVGNIAGTNTFGLLFILGLCAIARPVVLEPVSVGLELPAMIAAALAFWVFAADGYLSRAEGLVFLLGGIGYIVLVVRSARLRSSPPDKELPVLPRPMRDAPRSGWLNVAVMIGGIAVITIGADWLVWGSSDLARRLEVSEALIGLTIVAIGTSSPELITTIVSTVRNEREIAVGNLLGSSVYNIAVILGLTMLVPSEAITVERTLIAVDIPVMAAATVLCVPAFLTGRTLSRAEGAAFVGCYIAYFAYLMLART</sequence>
<dbReference type="Gene3D" id="1.20.1420.30">
    <property type="entry name" value="NCX, central ion-binding region"/>
    <property type="match status" value="1"/>
</dbReference>
<evidence type="ECO:0000256" key="2">
    <source>
        <dbReference type="ARBA" id="ARBA00022692"/>
    </source>
</evidence>
<gene>
    <name evidence="7" type="ORF">FAA86_19350</name>
</gene>
<comment type="subcellular location">
    <subcellularLocation>
        <location evidence="1">Membrane</location>
        <topology evidence="1">Multi-pass membrane protein</topology>
    </subcellularLocation>
</comment>
<dbReference type="Pfam" id="PF01699">
    <property type="entry name" value="Na_Ca_ex"/>
    <property type="match status" value="2"/>
</dbReference>
<proteinExistence type="predicted"/>
<name>A0A4S8PX15_9HYPH</name>
<feature type="transmembrane region" description="Helical" evidence="5">
    <location>
        <begin position="239"/>
        <end position="262"/>
    </location>
</feature>
<evidence type="ECO:0000256" key="5">
    <source>
        <dbReference type="SAM" id="Phobius"/>
    </source>
</evidence>
<feature type="transmembrane region" description="Helical" evidence="5">
    <location>
        <begin position="34"/>
        <end position="56"/>
    </location>
</feature>
<dbReference type="GO" id="GO:0005262">
    <property type="term" value="F:calcium channel activity"/>
    <property type="evidence" value="ECO:0007669"/>
    <property type="project" value="TreeGrafter"/>
</dbReference>
<evidence type="ECO:0000256" key="4">
    <source>
        <dbReference type="ARBA" id="ARBA00023136"/>
    </source>
</evidence>
<accession>A0A4S8PX15</accession>
<dbReference type="NCBIfam" id="TIGR00367">
    <property type="entry name" value="calcium/sodium antiporter"/>
    <property type="match status" value="1"/>
</dbReference>
<dbReference type="Proteomes" id="UP000307378">
    <property type="component" value="Unassembled WGS sequence"/>
</dbReference>
<evidence type="ECO:0000313" key="7">
    <source>
        <dbReference type="EMBL" id="THV32759.1"/>
    </source>
</evidence>
<dbReference type="GO" id="GO:0008273">
    <property type="term" value="F:calcium, potassium:sodium antiporter activity"/>
    <property type="evidence" value="ECO:0007669"/>
    <property type="project" value="TreeGrafter"/>
</dbReference>
<dbReference type="InterPro" id="IPR044880">
    <property type="entry name" value="NCX_ion-bd_dom_sf"/>
</dbReference>
<dbReference type="InterPro" id="IPR004481">
    <property type="entry name" value="K/Na/Ca-exchanger"/>
</dbReference>
<dbReference type="InterPro" id="IPR004837">
    <property type="entry name" value="NaCa_Exmemb"/>
</dbReference>
<feature type="transmembrane region" description="Helical" evidence="5">
    <location>
        <begin position="98"/>
        <end position="118"/>
    </location>
</feature>
<keyword evidence="2 5" id="KW-0812">Transmembrane</keyword>
<reference evidence="7 8" key="1">
    <citation type="submission" date="2019-04" db="EMBL/GenBank/DDBJ databases">
        <title>genome sequence of strain W3.</title>
        <authorList>
            <person name="Gao J."/>
            <person name="Sun J."/>
        </authorList>
    </citation>
    <scope>NUCLEOTIDE SEQUENCE [LARGE SCALE GENOMIC DNA]</scope>
    <source>
        <strain evidence="7 8">W3</strain>
    </source>
</reference>
<keyword evidence="3 5" id="KW-1133">Transmembrane helix</keyword>
<dbReference type="RefSeq" id="WP_009450478.1">
    <property type="nucleotide sequence ID" value="NZ_STGU01000013.1"/>
</dbReference>
<feature type="transmembrane region" description="Helical" evidence="5">
    <location>
        <begin position="68"/>
        <end position="92"/>
    </location>
</feature>
<dbReference type="PANTHER" id="PTHR10846">
    <property type="entry name" value="SODIUM/POTASSIUM/CALCIUM EXCHANGER"/>
    <property type="match status" value="1"/>
</dbReference>
<dbReference type="AlphaFoldDB" id="A0A4S8PX15"/>
<evidence type="ECO:0000313" key="8">
    <source>
        <dbReference type="Proteomes" id="UP000307378"/>
    </source>
</evidence>
<feature type="transmembrane region" description="Helical" evidence="5">
    <location>
        <begin position="130"/>
        <end position="147"/>
    </location>
</feature>
<dbReference type="PANTHER" id="PTHR10846:SF8">
    <property type="entry name" value="INNER MEMBRANE PROTEIN YRBG"/>
    <property type="match status" value="1"/>
</dbReference>
<feature type="transmembrane region" description="Helical" evidence="5">
    <location>
        <begin position="299"/>
        <end position="319"/>
    </location>
</feature>
<dbReference type="EMBL" id="STGU01000013">
    <property type="protein sequence ID" value="THV32759.1"/>
    <property type="molecule type" value="Genomic_DNA"/>
</dbReference>
<protein>
    <submittedName>
        <fullName evidence="7">Calcium/sodium antiporter</fullName>
    </submittedName>
</protein>
<organism evidence="7 8">
    <name type="scientific">Rhizobium rosettiformans W3</name>
    <dbReference type="NCBI Taxonomy" id="538378"/>
    <lineage>
        <taxon>Bacteria</taxon>
        <taxon>Pseudomonadati</taxon>
        <taxon>Pseudomonadota</taxon>
        <taxon>Alphaproteobacteria</taxon>
        <taxon>Hyphomicrobiales</taxon>
        <taxon>Rhizobiaceae</taxon>
        <taxon>Rhizobium/Agrobacterium group</taxon>
        <taxon>Rhizobium</taxon>
    </lineage>
</organism>
<evidence type="ECO:0000256" key="3">
    <source>
        <dbReference type="ARBA" id="ARBA00022989"/>
    </source>
</evidence>
<evidence type="ECO:0000256" key="1">
    <source>
        <dbReference type="ARBA" id="ARBA00004141"/>
    </source>
</evidence>
<dbReference type="GO" id="GO:0005886">
    <property type="term" value="C:plasma membrane"/>
    <property type="evidence" value="ECO:0007669"/>
    <property type="project" value="TreeGrafter"/>
</dbReference>
<comment type="caution">
    <text evidence="7">The sequence shown here is derived from an EMBL/GenBank/DDBJ whole genome shotgun (WGS) entry which is preliminary data.</text>
</comment>
<feature type="domain" description="Sodium/calcium exchanger membrane region" evidence="6">
    <location>
        <begin position="176"/>
        <end position="318"/>
    </location>
</feature>
<feature type="transmembrane region" description="Helical" evidence="5">
    <location>
        <begin position="209"/>
        <end position="233"/>
    </location>
</feature>
<feature type="domain" description="Sodium/calcium exchanger membrane region" evidence="6">
    <location>
        <begin position="4"/>
        <end position="143"/>
    </location>
</feature>
<dbReference type="GO" id="GO:0006874">
    <property type="term" value="P:intracellular calcium ion homeostasis"/>
    <property type="evidence" value="ECO:0007669"/>
    <property type="project" value="TreeGrafter"/>
</dbReference>
<feature type="transmembrane region" description="Helical" evidence="5">
    <location>
        <begin position="274"/>
        <end position="293"/>
    </location>
</feature>
<feature type="transmembrane region" description="Helical" evidence="5">
    <location>
        <begin position="173"/>
        <end position="197"/>
    </location>
</feature>
<evidence type="ECO:0000259" key="6">
    <source>
        <dbReference type="Pfam" id="PF01699"/>
    </source>
</evidence>